<dbReference type="AlphaFoldDB" id="A0A382W8S6"/>
<dbReference type="EMBL" id="UINC01157849">
    <property type="protein sequence ID" value="SVD55064.1"/>
    <property type="molecule type" value="Genomic_DNA"/>
</dbReference>
<feature type="non-terminal residue" evidence="1">
    <location>
        <position position="1"/>
    </location>
</feature>
<sequence>VRFFLTLSKSYLSEYSPVGLDRKSYDHSGRVMFLTKLNESGYAIKNVQMLLWCNSFWITNFK</sequence>
<reference evidence="1" key="1">
    <citation type="submission" date="2018-05" db="EMBL/GenBank/DDBJ databases">
        <authorList>
            <person name="Lanie J.A."/>
            <person name="Ng W.-L."/>
            <person name="Kazmierczak K.M."/>
            <person name="Andrzejewski T.M."/>
            <person name="Davidsen T.M."/>
            <person name="Wayne K.J."/>
            <person name="Tettelin H."/>
            <person name="Glass J.I."/>
            <person name="Rusch D."/>
            <person name="Podicherti R."/>
            <person name="Tsui H.-C.T."/>
            <person name="Winkler M.E."/>
        </authorList>
    </citation>
    <scope>NUCLEOTIDE SEQUENCE</scope>
</reference>
<proteinExistence type="predicted"/>
<accession>A0A382W8S6</accession>
<evidence type="ECO:0000313" key="1">
    <source>
        <dbReference type="EMBL" id="SVD55064.1"/>
    </source>
</evidence>
<organism evidence="1">
    <name type="scientific">marine metagenome</name>
    <dbReference type="NCBI Taxonomy" id="408172"/>
    <lineage>
        <taxon>unclassified sequences</taxon>
        <taxon>metagenomes</taxon>
        <taxon>ecological metagenomes</taxon>
    </lineage>
</organism>
<gene>
    <name evidence="1" type="ORF">METZ01_LOCUS407918</name>
</gene>
<name>A0A382W8S6_9ZZZZ</name>
<protein>
    <submittedName>
        <fullName evidence="1">Uncharacterized protein</fullName>
    </submittedName>
</protein>